<keyword evidence="13" id="KW-0472">Membrane</keyword>
<evidence type="ECO:0000259" key="14">
    <source>
        <dbReference type="Pfam" id="PF00828"/>
    </source>
</evidence>
<feature type="binding site" description="axial binding residue" evidence="11">
    <location>
        <position position="479"/>
    </location>
    <ligand>
        <name>heme</name>
        <dbReference type="ChEBI" id="CHEBI:30413"/>
    </ligand>
    <ligandPart>
        <name>Fe</name>
        <dbReference type="ChEBI" id="CHEBI:18248"/>
    </ligandPart>
</feature>
<evidence type="ECO:0000256" key="5">
    <source>
        <dbReference type="ARBA" id="ARBA00022723"/>
    </source>
</evidence>
<dbReference type="InterPro" id="IPR030878">
    <property type="entry name" value="Ribosomal_uL15"/>
</dbReference>
<evidence type="ECO:0000256" key="2">
    <source>
        <dbReference type="ARBA" id="ARBA00007320"/>
    </source>
</evidence>
<evidence type="ECO:0000256" key="9">
    <source>
        <dbReference type="ARBA" id="ARBA00023033"/>
    </source>
</evidence>
<dbReference type="InterPro" id="IPR001128">
    <property type="entry name" value="Cyt_P450"/>
</dbReference>
<proteinExistence type="inferred from homology"/>
<dbReference type="STRING" id="2512241.A0A553I2I2"/>
<evidence type="ECO:0000256" key="11">
    <source>
        <dbReference type="PIRSR" id="PIRSR602401-1"/>
    </source>
</evidence>
<comment type="similarity">
    <text evidence="2">Belongs to the universal ribosomal protein uL15 family.</text>
</comment>
<dbReference type="Pfam" id="PF00828">
    <property type="entry name" value="Ribosomal_L27A"/>
    <property type="match status" value="1"/>
</dbReference>
<dbReference type="PANTHER" id="PTHR24305">
    <property type="entry name" value="CYTOCHROME P450"/>
    <property type="match status" value="1"/>
</dbReference>
<keyword evidence="16" id="KW-1185">Reference proteome</keyword>
<evidence type="ECO:0000256" key="7">
    <source>
        <dbReference type="ARBA" id="ARBA00023002"/>
    </source>
</evidence>
<dbReference type="GO" id="GO:0020037">
    <property type="term" value="F:heme binding"/>
    <property type="evidence" value="ECO:0007669"/>
    <property type="project" value="InterPro"/>
</dbReference>
<reference evidence="16" key="1">
    <citation type="submission" date="2019-06" db="EMBL/GenBank/DDBJ databases">
        <title>Draft genome sequence of the griseofulvin-producing fungus Xylaria cubensis strain G536.</title>
        <authorList>
            <person name="Mead M.E."/>
            <person name="Raja H.A."/>
            <person name="Steenwyk J.L."/>
            <person name="Knowles S.L."/>
            <person name="Oberlies N.H."/>
            <person name="Rokas A."/>
        </authorList>
    </citation>
    <scope>NUCLEOTIDE SEQUENCE [LARGE SCALE GENOMIC DNA]</scope>
    <source>
        <strain evidence="16">G536</strain>
    </source>
</reference>
<evidence type="ECO:0000256" key="12">
    <source>
        <dbReference type="SAM" id="MobiDB-lite"/>
    </source>
</evidence>
<organism evidence="15 16">
    <name type="scientific">Xylaria flabelliformis</name>
    <dbReference type="NCBI Taxonomy" id="2512241"/>
    <lineage>
        <taxon>Eukaryota</taxon>
        <taxon>Fungi</taxon>
        <taxon>Dikarya</taxon>
        <taxon>Ascomycota</taxon>
        <taxon>Pezizomycotina</taxon>
        <taxon>Sordariomycetes</taxon>
        <taxon>Xylariomycetidae</taxon>
        <taxon>Xylariales</taxon>
        <taxon>Xylariaceae</taxon>
        <taxon>Xylaria</taxon>
    </lineage>
</organism>
<dbReference type="CDD" id="cd11061">
    <property type="entry name" value="CYP67-like"/>
    <property type="match status" value="1"/>
</dbReference>
<accession>A0A553I2I2</accession>
<dbReference type="HAMAP" id="MF_01341">
    <property type="entry name" value="Ribosomal_uL15"/>
    <property type="match status" value="1"/>
</dbReference>
<dbReference type="InterPro" id="IPR021131">
    <property type="entry name" value="Ribosomal_uL15/eL18"/>
</dbReference>
<dbReference type="Pfam" id="PF00067">
    <property type="entry name" value="p450"/>
    <property type="match status" value="1"/>
</dbReference>
<sequence length="935" mass="105330">MAISLGSVAALSAVAGVVSHLCYFIRGEHMLNAYKLVILALFGPPTIVALLNTLAELSLSHAALITSIGYGAYMTALFTSILVYRAFFHPLRHFSGPKLARLSQFYHVFRISAKVDNYRHLDRLHDEYGEYVRVGPNLLSISDPELIEIIFHPQSNFTKAEWYDIANPLLNLVQLRDRAEHDRRRRHGWDLAFTTKALRSYDSRVLKYADQFVAQMQRKAGQAINVTNWLEWYAFDVMALEHGKSHLYIDTMHATSALPLGCLGTMPWLIQTMTNLVPKRLNPFMNLVRYSNDCIEERKQRKPAEPDIMTPILAAGPFYADPKADALLLVGDARLIIIAGSDTSASALIHSFYELGRDKRVVQRLREELEQHGIRNDETLCITQLQYLQYMNAFINETLRMHPTNPGGVFRLTPPGGCKINGHYLPGGVKVVNPHYTVLRSPKAFVAPNEFIPERWTTRPELILNKKAFCPFSQGRYACIGRNLALNELRAVISKSVLEFDISFAPGETGRTLLEESKDIFTMSLAKLELCFTRRQKLVEQGREGLNDPCKVGYARRFSLVDQYADILRSIRRAIVGRQQRVSADILTSVVDKVLAATTGPRKSIKKLYILENIYQLSPRPFVSNCRTCTMPPRIPTRLTAQCCRAPLDPSARPSLVNLFAALSVHTVRSQTRSASILASLSDNQGAYQKRIRVGRGPSSDKGKTSGRGHKGQKQHGKVKPWFQGGQTPLIFQKGRLGFENLRAPVMSEVNLDKLQEWIDAGRIDPTKPITPKELYESNLVGTIKDGMKLLARGRDCLKQPIDIMVSRASAVAIDAVEKAGGKIVTRYYTKQAIKRLVEGKSINTGLPLPTGAEHVEPVLEGVRQKGFFYRLPDPTSRWDMEYYRDPAHRGYLSHTLQPGESPSLYFRVPPAQIAKDMVKKKKVKQEDVKLWEKL</sequence>
<comment type="similarity">
    <text evidence="3">Belongs to the cytochrome P450 family.</text>
</comment>
<comment type="caution">
    <text evidence="15">The sequence shown here is derived from an EMBL/GenBank/DDBJ whole genome shotgun (WGS) entry which is preliminary data.</text>
</comment>
<keyword evidence="13" id="KW-1133">Transmembrane helix</keyword>
<protein>
    <recommendedName>
        <fullName evidence="14">Large ribosomal subunit protein uL15/eL18 domain-containing protein</fullName>
    </recommendedName>
</protein>
<dbReference type="GO" id="GO:0016705">
    <property type="term" value="F:oxidoreductase activity, acting on paired donors, with incorporation or reduction of molecular oxygen"/>
    <property type="evidence" value="ECO:0007669"/>
    <property type="project" value="InterPro"/>
</dbReference>
<keyword evidence="9" id="KW-0503">Monooxygenase</keyword>
<dbReference type="InterPro" id="IPR036396">
    <property type="entry name" value="Cyt_P450_sf"/>
</dbReference>
<dbReference type="GO" id="GO:0005506">
    <property type="term" value="F:iron ion binding"/>
    <property type="evidence" value="ECO:0007669"/>
    <property type="project" value="InterPro"/>
</dbReference>
<dbReference type="NCBIfam" id="TIGR01071">
    <property type="entry name" value="rplO_bact"/>
    <property type="match status" value="1"/>
</dbReference>
<dbReference type="GO" id="GO:0003735">
    <property type="term" value="F:structural constituent of ribosome"/>
    <property type="evidence" value="ECO:0007669"/>
    <property type="project" value="InterPro"/>
</dbReference>
<feature type="domain" description="Large ribosomal subunit protein uL15/eL18" evidence="14">
    <location>
        <begin position="749"/>
        <end position="825"/>
    </location>
</feature>
<dbReference type="Proteomes" id="UP000319160">
    <property type="component" value="Unassembled WGS sequence"/>
</dbReference>
<dbReference type="SUPFAM" id="SSF48264">
    <property type="entry name" value="Cytochrome P450"/>
    <property type="match status" value="1"/>
</dbReference>
<evidence type="ECO:0000256" key="1">
    <source>
        <dbReference type="ARBA" id="ARBA00001971"/>
    </source>
</evidence>
<keyword evidence="6" id="KW-0689">Ribosomal protein</keyword>
<dbReference type="EMBL" id="VFLP01000022">
    <property type="protein sequence ID" value="TRX94402.1"/>
    <property type="molecule type" value="Genomic_DNA"/>
</dbReference>
<keyword evidence="8 11" id="KW-0408">Iron</keyword>
<dbReference type="InterPro" id="IPR050121">
    <property type="entry name" value="Cytochrome_P450_monoxygenase"/>
</dbReference>
<dbReference type="InterPro" id="IPR002401">
    <property type="entry name" value="Cyt_P450_E_grp-I"/>
</dbReference>
<evidence type="ECO:0000313" key="16">
    <source>
        <dbReference type="Proteomes" id="UP000319160"/>
    </source>
</evidence>
<name>A0A553I2I2_9PEZI</name>
<evidence type="ECO:0000256" key="4">
    <source>
        <dbReference type="ARBA" id="ARBA00022617"/>
    </source>
</evidence>
<keyword evidence="7" id="KW-0560">Oxidoreductase</keyword>
<gene>
    <name evidence="15" type="ORF">FHL15_004557</name>
</gene>
<feature type="transmembrane region" description="Helical" evidence="13">
    <location>
        <begin position="61"/>
        <end position="84"/>
    </location>
</feature>
<evidence type="ECO:0000313" key="15">
    <source>
        <dbReference type="EMBL" id="TRX94402.1"/>
    </source>
</evidence>
<dbReference type="PRINTS" id="PR00385">
    <property type="entry name" value="P450"/>
</dbReference>
<evidence type="ECO:0000256" key="13">
    <source>
        <dbReference type="SAM" id="Phobius"/>
    </source>
</evidence>
<dbReference type="AlphaFoldDB" id="A0A553I2I2"/>
<feature type="compositionally biased region" description="Basic residues" evidence="12">
    <location>
        <begin position="705"/>
        <end position="719"/>
    </location>
</feature>
<feature type="region of interest" description="Disordered" evidence="12">
    <location>
        <begin position="689"/>
        <end position="720"/>
    </location>
</feature>
<dbReference type="GO" id="GO:0004497">
    <property type="term" value="F:monooxygenase activity"/>
    <property type="evidence" value="ECO:0007669"/>
    <property type="project" value="UniProtKB-KW"/>
</dbReference>
<feature type="transmembrane region" description="Helical" evidence="13">
    <location>
        <begin position="6"/>
        <end position="24"/>
    </location>
</feature>
<feature type="transmembrane region" description="Helical" evidence="13">
    <location>
        <begin position="36"/>
        <end position="55"/>
    </location>
</feature>
<evidence type="ECO:0000256" key="8">
    <source>
        <dbReference type="ARBA" id="ARBA00023004"/>
    </source>
</evidence>
<comment type="cofactor">
    <cofactor evidence="1 11">
        <name>heme</name>
        <dbReference type="ChEBI" id="CHEBI:30413"/>
    </cofactor>
</comment>
<dbReference type="OrthoDB" id="6692864at2759"/>
<evidence type="ECO:0000256" key="10">
    <source>
        <dbReference type="ARBA" id="ARBA00023274"/>
    </source>
</evidence>
<keyword evidence="10" id="KW-0687">Ribonucleoprotein</keyword>
<dbReference type="PRINTS" id="PR00463">
    <property type="entry name" value="EP450I"/>
</dbReference>
<dbReference type="InterPro" id="IPR036227">
    <property type="entry name" value="Ribosomal_uL15/eL18_sf"/>
</dbReference>
<dbReference type="Gene3D" id="3.100.10.10">
    <property type="match status" value="1"/>
</dbReference>
<dbReference type="Gene3D" id="1.10.630.10">
    <property type="entry name" value="Cytochrome P450"/>
    <property type="match status" value="1"/>
</dbReference>
<dbReference type="SUPFAM" id="SSF52080">
    <property type="entry name" value="Ribosomal proteins L15p and L18e"/>
    <property type="match status" value="1"/>
</dbReference>
<keyword evidence="4 11" id="KW-0349">Heme</keyword>
<dbReference type="GO" id="GO:0006412">
    <property type="term" value="P:translation"/>
    <property type="evidence" value="ECO:0007669"/>
    <property type="project" value="InterPro"/>
</dbReference>
<keyword evidence="13" id="KW-0812">Transmembrane</keyword>
<evidence type="ECO:0000256" key="3">
    <source>
        <dbReference type="ARBA" id="ARBA00010617"/>
    </source>
</evidence>
<evidence type="ECO:0000256" key="6">
    <source>
        <dbReference type="ARBA" id="ARBA00022980"/>
    </source>
</evidence>
<dbReference type="PANTHER" id="PTHR24305:SF187">
    <property type="entry name" value="P450, PUTATIVE (EUROFUNG)-RELATED"/>
    <property type="match status" value="1"/>
</dbReference>
<dbReference type="InterPro" id="IPR005749">
    <property type="entry name" value="Ribosomal_uL15_bac-type"/>
</dbReference>
<dbReference type="GO" id="GO:0015934">
    <property type="term" value="C:large ribosomal subunit"/>
    <property type="evidence" value="ECO:0007669"/>
    <property type="project" value="InterPro"/>
</dbReference>
<keyword evidence="5 11" id="KW-0479">Metal-binding</keyword>